<comment type="caution">
    <text evidence="4">The sequence shown here is derived from an EMBL/GenBank/DDBJ whole genome shotgun (WGS) entry which is preliminary data.</text>
</comment>
<dbReference type="EMBL" id="JBHSRF010000079">
    <property type="protein sequence ID" value="MFC6086188.1"/>
    <property type="molecule type" value="Genomic_DNA"/>
</dbReference>
<feature type="transmembrane region" description="Helical" evidence="1">
    <location>
        <begin position="180"/>
        <end position="198"/>
    </location>
</feature>
<evidence type="ECO:0000256" key="1">
    <source>
        <dbReference type="SAM" id="Phobius"/>
    </source>
</evidence>
<protein>
    <recommendedName>
        <fullName evidence="3">DUF11 domain-containing protein</fullName>
    </recommendedName>
</protein>
<sequence>MTFSHTPVTTPLSSLATAALAAALVAAAAVPVAARAADPGPDAPERPYALNIAIGNGHQAVKRGDRLVYTIDVGNSGAHGTPSLLLSQTLPPGLAFVSAKPEGKVSGGRISWRRTLPAGGSGRYSVVTRVERVPEPARRLAVVACAALKTGRRPLVCATDSDVLPAAAPAAAETSAPGQSLWYVGAALALLLMASLGLRLRRRARRGQGGVAAG</sequence>
<organism evidence="4 5">
    <name type="scientific">Sphaerisporangium aureirubrum</name>
    <dbReference type="NCBI Taxonomy" id="1544736"/>
    <lineage>
        <taxon>Bacteria</taxon>
        <taxon>Bacillati</taxon>
        <taxon>Actinomycetota</taxon>
        <taxon>Actinomycetes</taxon>
        <taxon>Streptosporangiales</taxon>
        <taxon>Streptosporangiaceae</taxon>
        <taxon>Sphaerisporangium</taxon>
    </lineage>
</organism>
<feature type="chain" id="PRO_5046911301" description="DUF11 domain-containing protein" evidence="2">
    <location>
        <begin position="37"/>
        <end position="214"/>
    </location>
</feature>
<dbReference type="InterPro" id="IPR001434">
    <property type="entry name" value="OmcB-like_DUF11"/>
</dbReference>
<evidence type="ECO:0000256" key="2">
    <source>
        <dbReference type="SAM" id="SignalP"/>
    </source>
</evidence>
<reference evidence="5" key="1">
    <citation type="journal article" date="2019" name="Int. J. Syst. Evol. Microbiol.">
        <title>The Global Catalogue of Microorganisms (GCM) 10K type strain sequencing project: providing services to taxonomists for standard genome sequencing and annotation.</title>
        <authorList>
            <consortium name="The Broad Institute Genomics Platform"/>
            <consortium name="The Broad Institute Genome Sequencing Center for Infectious Disease"/>
            <person name="Wu L."/>
            <person name="Ma J."/>
        </authorList>
    </citation>
    <scope>NUCLEOTIDE SEQUENCE [LARGE SCALE GENOMIC DNA]</scope>
    <source>
        <strain evidence="5">JCM 30346</strain>
    </source>
</reference>
<dbReference type="RefSeq" id="WP_380761123.1">
    <property type="nucleotide sequence ID" value="NZ_JBHSRF010000079.1"/>
</dbReference>
<proteinExistence type="predicted"/>
<feature type="domain" description="DUF11" evidence="3">
    <location>
        <begin position="58"/>
        <end position="130"/>
    </location>
</feature>
<evidence type="ECO:0000313" key="5">
    <source>
        <dbReference type="Proteomes" id="UP001596137"/>
    </source>
</evidence>
<keyword evidence="1" id="KW-0812">Transmembrane</keyword>
<keyword evidence="2" id="KW-0732">Signal</keyword>
<keyword evidence="5" id="KW-1185">Reference proteome</keyword>
<evidence type="ECO:0000313" key="4">
    <source>
        <dbReference type="EMBL" id="MFC6086188.1"/>
    </source>
</evidence>
<keyword evidence="1" id="KW-1133">Transmembrane helix</keyword>
<gene>
    <name evidence="4" type="ORF">ACFP1K_33820</name>
</gene>
<dbReference type="Proteomes" id="UP001596137">
    <property type="component" value="Unassembled WGS sequence"/>
</dbReference>
<accession>A0ABW1NS54</accession>
<keyword evidence="1" id="KW-0472">Membrane</keyword>
<name>A0ABW1NS54_9ACTN</name>
<feature type="signal peptide" evidence="2">
    <location>
        <begin position="1"/>
        <end position="36"/>
    </location>
</feature>
<evidence type="ECO:0000259" key="3">
    <source>
        <dbReference type="Pfam" id="PF01345"/>
    </source>
</evidence>
<dbReference type="Pfam" id="PF01345">
    <property type="entry name" value="DUF11"/>
    <property type="match status" value="1"/>
</dbReference>